<evidence type="ECO:0000259" key="18">
    <source>
        <dbReference type="PROSITE" id="PS51192"/>
    </source>
</evidence>
<evidence type="ECO:0000256" key="4">
    <source>
        <dbReference type="ARBA" id="ARBA00022723"/>
    </source>
</evidence>
<dbReference type="Pfam" id="PF00271">
    <property type="entry name" value="Helicase_C"/>
    <property type="match status" value="1"/>
</dbReference>
<accession>A0A1H0FJ69</accession>
<dbReference type="SMART" id="SM00341">
    <property type="entry name" value="HRDC"/>
    <property type="match status" value="1"/>
</dbReference>
<dbReference type="NCBIfam" id="TIGR00614">
    <property type="entry name" value="recQ_fam"/>
    <property type="match status" value="1"/>
</dbReference>
<dbReference type="GO" id="GO:0043138">
    <property type="term" value="F:3'-5' DNA helicase activity"/>
    <property type="evidence" value="ECO:0007669"/>
    <property type="project" value="UniProtKB-EC"/>
</dbReference>
<keyword evidence="10" id="KW-0067">ATP-binding</keyword>
<dbReference type="EC" id="5.6.2.4" evidence="16"/>
<keyword evidence="11" id="KW-0238">DNA-binding</keyword>
<evidence type="ECO:0000256" key="6">
    <source>
        <dbReference type="ARBA" id="ARBA00022763"/>
    </source>
</evidence>
<evidence type="ECO:0000256" key="9">
    <source>
        <dbReference type="ARBA" id="ARBA00022833"/>
    </source>
</evidence>
<comment type="similarity">
    <text evidence="3">Belongs to the helicase family. RecQ subfamily.</text>
</comment>
<proteinExistence type="inferred from homology"/>
<dbReference type="SUPFAM" id="SSF46785">
    <property type="entry name" value="Winged helix' DNA-binding domain"/>
    <property type="match status" value="1"/>
</dbReference>
<dbReference type="GO" id="GO:0030894">
    <property type="term" value="C:replisome"/>
    <property type="evidence" value="ECO:0007669"/>
    <property type="project" value="TreeGrafter"/>
</dbReference>
<dbReference type="GO" id="GO:0006260">
    <property type="term" value="P:DNA replication"/>
    <property type="evidence" value="ECO:0007669"/>
    <property type="project" value="InterPro"/>
</dbReference>
<dbReference type="GO" id="GO:0005524">
    <property type="term" value="F:ATP binding"/>
    <property type="evidence" value="ECO:0007669"/>
    <property type="project" value="UniProtKB-KW"/>
</dbReference>
<dbReference type="EMBL" id="FNID01000041">
    <property type="protein sequence ID" value="SDN94650.1"/>
    <property type="molecule type" value="Genomic_DNA"/>
</dbReference>
<evidence type="ECO:0000256" key="15">
    <source>
        <dbReference type="ARBA" id="ARBA00034617"/>
    </source>
</evidence>
<keyword evidence="7" id="KW-0378">Hydrolase</keyword>
<dbReference type="Pfam" id="PF09382">
    <property type="entry name" value="RQC"/>
    <property type="match status" value="1"/>
</dbReference>
<dbReference type="AlphaFoldDB" id="A0A1H0FJ69"/>
<evidence type="ECO:0000256" key="11">
    <source>
        <dbReference type="ARBA" id="ARBA00023125"/>
    </source>
</evidence>
<evidence type="ECO:0000256" key="12">
    <source>
        <dbReference type="ARBA" id="ARBA00023172"/>
    </source>
</evidence>
<evidence type="ECO:0000256" key="1">
    <source>
        <dbReference type="ARBA" id="ARBA00001946"/>
    </source>
</evidence>
<evidence type="ECO:0000256" key="7">
    <source>
        <dbReference type="ARBA" id="ARBA00022801"/>
    </source>
</evidence>
<dbReference type="SMART" id="SM00956">
    <property type="entry name" value="RQC"/>
    <property type="match status" value="1"/>
</dbReference>
<evidence type="ECO:0000256" key="8">
    <source>
        <dbReference type="ARBA" id="ARBA00022806"/>
    </source>
</evidence>
<dbReference type="InterPro" id="IPR036388">
    <property type="entry name" value="WH-like_DNA-bd_sf"/>
</dbReference>
<dbReference type="GO" id="GO:0043590">
    <property type="term" value="C:bacterial nucleoid"/>
    <property type="evidence" value="ECO:0007669"/>
    <property type="project" value="TreeGrafter"/>
</dbReference>
<dbReference type="InterPro" id="IPR002121">
    <property type="entry name" value="HRDC_dom"/>
</dbReference>
<dbReference type="PROSITE" id="PS50967">
    <property type="entry name" value="HRDC"/>
    <property type="match status" value="1"/>
</dbReference>
<dbReference type="InterPro" id="IPR032284">
    <property type="entry name" value="RecQ_Zn-bd"/>
</dbReference>
<dbReference type="SUPFAM" id="SSF52540">
    <property type="entry name" value="P-loop containing nucleoside triphosphate hydrolases"/>
    <property type="match status" value="1"/>
</dbReference>
<dbReference type="GO" id="GO:0016787">
    <property type="term" value="F:hydrolase activity"/>
    <property type="evidence" value="ECO:0007669"/>
    <property type="project" value="UniProtKB-KW"/>
</dbReference>
<dbReference type="InterPro" id="IPR010997">
    <property type="entry name" value="HRDC-like_sf"/>
</dbReference>
<keyword evidence="5" id="KW-0547">Nucleotide-binding</keyword>
<dbReference type="InterPro" id="IPR044876">
    <property type="entry name" value="HRDC_dom_sf"/>
</dbReference>
<dbReference type="CDD" id="cd17920">
    <property type="entry name" value="DEXHc_RecQ"/>
    <property type="match status" value="1"/>
</dbReference>
<dbReference type="InterPro" id="IPR004589">
    <property type="entry name" value="DNA_helicase_ATP-dep_RecQ"/>
</dbReference>
<keyword evidence="4" id="KW-0479">Metal-binding</keyword>
<dbReference type="CDD" id="cd18794">
    <property type="entry name" value="SF2_C_RecQ"/>
    <property type="match status" value="1"/>
</dbReference>
<dbReference type="GO" id="GO:0006310">
    <property type="term" value="P:DNA recombination"/>
    <property type="evidence" value="ECO:0007669"/>
    <property type="project" value="UniProtKB-UniRule"/>
</dbReference>
<dbReference type="InterPro" id="IPR006293">
    <property type="entry name" value="DNA_helicase_ATP-dep_RecQ_bac"/>
</dbReference>
<evidence type="ECO:0000256" key="14">
    <source>
        <dbReference type="ARBA" id="ARBA00023235"/>
    </source>
</evidence>
<keyword evidence="8 20" id="KW-0347">Helicase</keyword>
<dbReference type="GO" id="GO:0009378">
    <property type="term" value="F:four-way junction helicase activity"/>
    <property type="evidence" value="ECO:0007669"/>
    <property type="project" value="TreeGrafter"/>
</dbReference>
<name>A0A1H0FJ69_9FIRM</name>
<comment type="catalytic activity">
    <reaction evidence="15">
        <text>Couples ATP hydrolysis with the unwinding of duplex DNA by translocating in the 3'-5' direction.</text>
        <dbReference type="EC" id="5.6.2.4"/>
    </reaction>
</comment>
<keyword evidence="9" id="KW-0862">Zinc</keyword>
<dbReference type="OrthoDB" id="9763310at2"/>
<sequence length="577" mass="65781">MPTGAGKSACYQVPAILLPGITLVISPLISLMKDQVNALVQTGVKAAYINSTLSYKQYVEVLRRAMDGTYKIIYVAPERLVSDDLLKLTEQIKISMITVDEAHCVSQWGQDFRPSYLKILDFISKLPYRPIISAFTATATADVRDDVTSILKLINPKVVTTGFNRHNLYFEVQKPENKFAALIIILEKFRNRSGIVYCSTRKTVEEVCNELNKQGYSATRYHAGLDENERTNNQDSFIYDRKAVMVATNAFGMGIDKSNVSFVVHYNMPKDLESYYQEAGRAGRDGEPADCILLYSGQDVRLNQFLIENSNDENDELDLEALERKRIKDRERLKAITYYCTTASCLREYILKYFGESSPNYCGNCSNCNSNFELTDITIEAQKIVSCVYRIEQRGKSFGKAMLADILHGIKNERIKRFNMDTISTYGIMSEISVQRIRTIIDYLIEYGYLELSNEEYAVVRSIKKSLEIVRDKKPLQMRLVKEAEKAVSTNKVAVNVKDEELFSELKRLRTKLAEEAHVPAYIIFTDATLRDMCEKLPTSNDELLAISGVGKVKQERYGWLFINAILKYQNDMLIIK</sequence>
<comment type="cofactor">
    <cofactor evidence="1">
        <name>Mg(2+)</name>
        <dbReference type="ChEBI" id="CHEBI:18420"/>
    </cofactor>
</comment>
<keyword evidence="21" id="KW-1185">Reference proteome</keyword>
<dbReference type="InterPro" id="IPR018982">
    <property type="entry name" value="RQC_domain"/>
</dbReference>
<evidence type="ECO:0000256" key="5">
    <source>
        <dbReference type="ARBA" id="ARBA00022741"/>
    </source>
</evidence>
<dbReference type="STRING" id="258515.SAMN05192585_1411"/>
<dbReference type="InterPro" id="IPR001650">
    <property type="entry name" value="Helicase_C-like"/>
</dbReference>
<dbReference type="Pfam" id="PF00570">
    <property type="entry name" value="HRDC"/>
    <property type="match status" value="1"/>
</dbReference>
<dbReference type="InterPro" id="IPR036390">
    <property type="entry name" value="WH_DNA-bd_sf"/>
</dbReference>
<dbReference type="Pfam" id="PF00270">
    <property type="entry name" value="DEAD"/>
    <property type="match status" value="1"/>
</dbReference>
<evidence type="ECO:0000256" key="10">
    <source>
        <dbReference type="ARBA" id="ARBA00022840"/>
    </source>
</evidence>
<dbReference type="SMART" id="SM00490">
    <property type="entry name" value="HELICc"/>
    <property type="match status" value="1"/>
</dbReference>
<dbReference type="InterPro" id="IPR027417">
    <property type="entry name" value="P-loop_NTPase"/>
</dbReference>
<dbReference type="Gene3D" id="1.10.150.80">
    <property type="entry name" value="HRDC domain"/>
    <property type="match status" value="1"/>
</dbReference>
<dbReference type="GO" id="GO:0046872">
    <property type="term" value="F:metal ion binding"/>
    <property type="evidence" value="ECO:0007669"/>
    <property type="project" value="UniProtKB-KW"/>
</dbReference>
<dbReference type="PANTHER" id="PTHR13710:SF105">
    <property type="entry name" value="ATP-DEPENDENT DNA HELICASE Q1"/>
    <property type="match status" value="1"/>
</dbReference>
<protein>
    <recommendedName>
        <fullName evidence="16">DNA helicase RecQ</fullName>
        <ecNumber evidence="16">5.6.2.4</ecNumber>
    </recommendedName>
</protein>
<evidence type="ECO:0000256" key="13">
    <source>
        <dbReference type="ARBA" id="ARBA00023204"/>
    </source>
</evidence>
<dbReference type="InterPro" id="IPR014001">
    <property type="entry name" value="Helicase_ATP-bd"/>
</dbReference>
<dbReference type="PROSITE" id="PS51192">
    <property type="entry name" value="HELICASE_ATP_BIND_1"/>
    <property type="match status" value="1"/>
</dbReference>
<dbReference type="Pfam" id="PF16124">
    <property type="entry name" value="RecQ_Zn_bind"/>
    <property type="match status" value="1"/>
</dbReference>
<dbReference type="PANTHER" id="PTHR13710">
    <property type="entry name" value="DNA HELICASE RECQ FAMILY MEMBER"/>
    <property type="match status" value="1"/>
</dbReference>
<dbReference type="Proteomes" id="UP000199182">
    <property type="component" value="Unassembled WGS sequence"/>
</dbReference>
<feature type="domain" description="Helicase ATP-binding" evidence="18">
    <location>
        <begin position="1"/>
        <end position="157"/>
    </location>
</feature>
<evidence type="ECO:0000256" key="2">
    <source>
        <dbReference type="ARBA" id="ARBA00001947"/>
    </source>
</evidence>
<dbReference type="GO" id="GO:0003677">
    <property type="term" value="F:DNA binding"/>
    <property type="evidence" value="ECO:0007669"/>
    <property type="project" value="UniProtKB-KW"/>
</dbReference>
<keyword evidence="6" id="KW-0227">DNA damage</keyword>
<evidence type="ECO:0000259" key="19">
    <source>
        <dbReference type="PROSITE" id="PS51194"/>
    </source>
</evidence>
<organism evidence="20 21">
    <name type="scientific">Acetanaerobacterium elongatum</name>
    <dbReference type="NCBI Taxonomy" id="258515"/>
    <lineage>
        <taxon>Bacteria</taxon>
        <taxon>Bacillati</taxon>
        <taxon>Bacillota</taxon>
        <taxon>Clostridia</taxon>
        <taxon>Eubacteriales</taxon>
        <taxon>Oscillospiraceae</taxon>
        <taxon>Acetanaerobacterium</taxon>
    </lineage>
</organism>
<dbReference type="Gene3D" id="1.10.10.10">
    <property type="entry name" value="Winged helix-like DNA-binding domain superfamily/Winged helix DNA-binding domain"/>
    <property type="match status" value="1"/>
</dbReference>
<dbReference type="SUPFAM" id="SSF47819">
    <property type="entry name" value="HRDC-like"/>
    <property type="match status" value="1"/>
</dbReference>
<dbReference type="NCBIfam" id="TIGR01389">
    <property type="entry name" value="recQ"/>
    <property type="match status" value="1"/>
</dbReference>
<comment type="cofactor">
    <cofactor evidence="2">
        <name>Zn(2+)</name>
        <dbReference type="ChEBI" id="CHEBI:29105"/>
    </cofactor>
</comment>
<evidence type="ECO:0000313" key="20">
    <source>
        <dbReference type="EMBL" id="SDN94650.1"/>
    </source>
</evidence>
<evidence type="ECO:0000259" key="17">
    <source>
        <dbReference type="PROSITE" id="PS50967"/>
    </source>
</evidence>
<dbReference type="PROSITE" id="PS51194">
    <property type="entry name" value="HELICASE_CTER"/>
    <property type="match status" value="1"/>
</dbReference>
<evidence type="ECO:0000313" key="21">
    <source>
        <dbReference type="Proteomes" id="UP000199182"/>
    </source>
</evidence>
<keyword evidence="13" id="KW-0234">DNA repair</keyword>
<keyword evidence="12" id="KW-0233">DNA recombination</keyword>
<reference evidence="20 21" key="1">
    <citation type="submission" date="2016-10" db="EMBL/GenBank/DDBJ databases">
        <authorList>
            <person name="de Groot N.N."/>
        </authorList>
    </citation>
    <scope>NUCLEOTIDE SEQUENCE [LARGE SCALE GENOMIC DNA]</scope>
    <source>
        <strain evidence="20 21">CGMCC 1.5012</strain>
    </source>
</reference>
<dbReference type="Gene3D" id="3.40.50.300">
    <property type="entry name" value="P-loop containing nucleotide triphosphate hydrolases"/>
    <property type="match status" value="2"/>
</dbReference>
<dbReference type="GO" id="GO:0006281">
    <property type="term" value="P:DNA repair"/>
    <property type="evidence" value="ECO:0007669"/>
    <property type="project" value="UniProtKB-KW"/>
</dbReference>
<gene>
    <name evidence="20" type="ORF">SAMN05192585_1411</name>
</gene>
<dbReference type="InterPro" id="IPR011545">
    <property type="entry name" value="DEAD/DEAH_box_helicase_dom"/>
</dbReference>
<keyword evidence="14" id="KW-0413">Isomerase</keyword>
<feature type="domain" description="HRDC" evidence="17">
    <location>
        <begin position="496"/>
        <end position="576"/>
    </location>
</feature>
<dbReference type="SMART" id="SM00487">
    <property type="entry name" value="DEXDc"/>
    <property type="match status" value="1"/>
</dbReference>
<evidence type="ECO:0000256" key="3">
    <source>
        <dbReference type="ARBA" id="ARBA00005446"/>
    </source>
</evidence>
<dbReference type="GO" id="GO:0009432">
    <property type="term" value="P:SOS response"/>
    <property type="evidence" value="ECO:0007669"/>
    <property type="project" value="UniProtKB-UniRule"/>
</dbReference>
<dbReference type="GO" id="GO:0005737">
    <property type="term" value="C:cytoplasm"/>
    <property type="evidence" value="ECO:0007669"/>
    <property type="project" value="TreeGrafter"/>
</dbReference>
<evidence type="ECO:0000256" key="16">
    <source>
        <dbReference type="NCBIfam" id="TIGR01389"/>
    </source>
</evidence>
<feature type="domain" description="Helicase C-terminal" evidence="19">
    <location>
        <begin position="178"/>
        <end position="325"/>
    </location>
</feature>